<evidence type="ECO:0000259" key="2">
    <source>
        <dbReference type="Pfam" id="PF14024"/>
    </source>
</evidence>
<dbReference type="Proteomes" id="UP000562492">
    <property type="component" value="Unassembled WGS sequence"/>
</dbReference>
<sequence>MKDKKTPGINHHFRRESKIMLWWLLGIPLVLVALVFCIGPYLLNILNAPPRSATSMTEQQFWTLIEQAKGPGGDAQHAQRLGQTLAQRTSQEVVDFQIRFDQFREKADQGDVWAAGLLLNRGHGTDSGFEYFRIWLIGQGQAVYESALSDADSLADLADSVATNPSEGAEWESYGAAPYHAYLALTGKDLFDALPSPQRTDLLGSKWDWQDYSDLVLEQRLPRLWAKFGQDKQESDLAVQKAIDNYQSPESLQVTGLGTVSLGDLLIHKSYGPARVKTLFANDGVHITAIMVFEDRESSMLLTPTAPENTVFWSRAPS</sequence>
<dbReference type="InterPro" id="IPR025334">
    <property type="entry name" value="DUF4240"/>
</dbReference>
<keyword evidence="1" id="KW-0812">Transmembrane</keyword>
<dbReference type="RefSeq" id="WP_184711229.1">
    <property type="nucleotide sequence ID" value="NZ_JACHKZ010000035.1"/>
</dbReference>
<keyword evidence="4" id="KW-1185">Reference proteome</keyword>
<name>A0ABR6RKN1_9BURK</name>
<keyword evidence="1" id="KW-1133">Transmembrane helix</keyword>
<feature type="transmembrane region" description="Helical" evidence="1">
    <location>
        <begin position="21"/>
        <end position="43"/>
    </location>
</feature>
<organism evidence="3 4">
    <name type="scientific">Comamonas odontotermitis</name>
    <dbReference type="NCBI Taxonomy" id="379895"/>
    <lineage>
        <taxon>Bacteria</taxon>
        <taxon>Pseudomonadati</taxon>
        <taxon>Pseudomonadota</taxon>
        <taxon>Betaproteobacteria</taxon>
        <taxon>Burkholderiales</taxon>
        <taxon>Comamonadaceae</taxon>
        <taxon>Comamonas</taxon>
    </lineage>
</organism>
<proteinExistence type="predicted"/>
<feature type="domain" description="DUF4240" evidence="2">
    <location>
        <begin position="56"/>
        <end position="182"/>
    </location>
</feature>
<keyword evidence="1" id="KW-0472">Membrane</keyword>
<evidence type="ECO:0000256" key="1">
    <source>
        <dbReference type="SAM" id="Phobius"/>
    </source>
</evidence>
<comment type="caution">
    <text evidence="3">The sequence shown here is derived from an EMBL/GenBank/DDBJ whole genome shotgun (WGS) entry which is preliminary data.</text>
</comment>
<gene>
    <name evidence="3" type="ORF">HNP33_003807</name>
</gene>
<evidence type="ECO:0000313" key="3">
    <source>
        <dbReference type="EMBL" id="MBB6579691.1"/>
    </source>
</evidence>
<reference evidence="3 4" key="1">
    <citation type="submission" date="2020-08" db="EMBL/GenBank/DDBJ databases">
        <title>Functional genomics of gut bacteria from endangered species of beetles.</title>
        <authorList>
            <person name="Carlos-Shanley C."/>
        </authorList>
    </citation>
    <scope>NUCLEOTIDE SEQUENCE [LARGE SCALE GENOMIC DNA]</scope>
    <source>
        <strain evidence="3 4">S00124</strain>
    </source>
</reference>
<protein>
    <recommendedName>
        <fullName evidence="2">DUF4240 domain-containing protein</fullName>
    </recommendedName>
</protein>
<dbReference type="Pfam" id="PF14024">
    <property type="entry name" value="DUF4240"/>
    <property type="match status" value="1"/>
</dbReference>
<dbReference type="EMBL" id="JACHKZ010000035">
    <property type="protein sequence ID" value="MBB6579691.1"/>
    <property type="molecule type" value="Genomic_DNA"/>
</dbReference>
<accession>A0ABR6RKN1</accession>
<evidence type="ECO:0000313" key="4">
    <source>
        <dbReference type="Proteomes" id="UP000562492"/>
    </source>
</evidence>